<dbReference type="Proteomes" id="UP000789342">
    <property type="component" value="Unassembled WGS sequence"/>
</dbReference>
<organism evidence="1 2">
    <name type="scientific">Acaulospora morrowiae</name>
    <dbReference type="NCBI Taxonomy" id="94023"/>
    <lineage>
        <taxon>Eukaryota</taxon>
        <taxon>Fungi</taxon>
        <taxon>Fungi incertae sedis</taxon>
        <taxon>Mucoromycota</taxon>
        <taxon>Glomeromycotina</taxon>
        <taxon>Glomeromycetes</taxon>
        <taxon>Diversisporales</taxon>
        <taxon>Acaulosporaceae</taxon>
        <taxon>Acaulospora</taxon>
    </lineage>
</organism>
<keyword evidence="2" id="KW-1185">Reference proteome</keyword>
<evidence type="ECO:0000313" key="1">
    <source>
        <dbReference type="EMBL" id="CAG8766346.1"/>
    </source>
</evidence>
<accession>A0A9N9NUW0</accession>
<dbReference type="AlphaFoldDB" id="A0A9N9NUW0"/>
<reference evidence="1" key="1">
    <citation type="submission" date="2021-06" db="EMBL/GenBank/DDBJ databases">
        <authorList>
            <person name="Kallberg Y."/>
            <person name="Tangrot J."/>
            <person name="Rosling A."/>
        </authorList>
    </citation>
    <scope>NUCLEOTIDE SEQUENCE</scope>
    <source>
        <strain evidence="1">CL551</strain>
    </source>
</reference>
<dbReference type="EMBL" id="CAJVPV010043782">
    <property type="protein sequence ID" value="CAG8766346.1"/>
    <property type="molecule type" value="Genomic_DNA"/>
</dbReference>
<sequence length="54" mass="6552">EYATLSVKEELDALSMIREINRKSKERRIQFHEIHDLEDDEKSKIIEKLRELEP</sequence>
<name>A0A9N9NUW0_9GLOM</name>
<feature type="non-terminal residue" evidence="1">
    <location>
        <position position="54"/>
    </location>
</feature>
<protein>
    <submittedName>
        <fullName evidence="1">9568_t:CDS:1</fullName>
    </submittedName>
</protein>
<evidence type="ECO:0000313" key="2">
    <source>
        <dbReference type="Proteomes" id="UP000789342"/>
    </source>
</evidence>
<feature type="non-terminal residue" evidence="1">
    <location>
        <position position="1"/>
    </location>
</feature>
<comment type="caution">
    <text evidence="1">The sequence shown here is derived from an EMBL/GenBank/DDBJ whole genome shotgun (WGS) entry which is preliminary data.</text>
</comment>
<proteinExistence type="predicted"/>
<gene>
    <name evidence="1" type="ORF">AMORRO_LOCUS16301</name>
</gene>